<dbReference type="GO" id="GO:0071555">
    <property type="term" value="P:cell wall organization"/>
    <property type="evidence" value="ECO:0007669"/>
    <property type="project" value="UniProtKB-KW"/>
</dbReference>
<proteinExistence type="predicted"/>
<evidence type="ECO:0000256" key="8">
    <source>
        <dbReference type="ARBA" id="ARBA00023316"/>
    </source>
</evidence>
<evidence type="ECO:0000256" key="4">
    <source>
        <dbReference type="ARBA" id="ARBA00022679"/>
    </source>
</evidence>
<evidence type="ECO:0000256" key="3">
    <source>
        <dbReference type="ARBA" id="ARBA00022676"/>
    </source>
</evidence>
<dbReference type="Gene3D" id="3.40.710.10">
    <property type="entry name" value="DD-peptidase/beta-lactamase superfamily"/>
    <property type="match status" value="1"/>
</dbReference>
<dbReference type="GO" id="GO:0030288">
    <property type="term" value="C:outer membrane-bounded periplasmic space"/>
    <property type="evidence" value="ECO:0007669"/>
    <property type="project" value="TreeGrafter"/>
</dbReference>
<keyword evidence="2" id="KW-1003">Cell membrane</keyword>
<gene>
    <name evidence="11" type="ORF">EZS27_041196</name>
</gene>
<evidence type="ECO:0000256" key="2">
    <source>
        <dbReference type="ARBA" id="ARBA00022475"/>
    </source>
</evidence>
<dbReference type="AlphaFoldDB" id="A0A5J4PF58"/>
<dbReference type="InterPro" id="IPR012338">
    <property type="entry name" value="Beta-lactam/transpept-like"/>
</dbReference>
<dbReference type="SUPFAM" id="SSF56601">
    <property type="entry name" value="beta-lactamase/transpeptidase-like"/>
    <property type="match status" value="1"/>
</dbReference>
<dbReference type="GO" id="GO:0016020">
    <property type="term" value="C:membrane"/>
    <property type="evidence" value="ECO:0007669"/>
    <property type="project" value="UniProtKB-SubCell"/>
</dbReference>
<evidence type="ECO:0000256" key="1">
    <source>
        <dbReference type="ARBA" id="ARBA00004370"/>
    </source>
</evidence>
<keyword evidence="6" id="KW-0573">Peptidoglycan synthesis</keyword>
<evidence type="ECO:0000256" key="9">
    <source>
        <dbReference type="ARBA" id="ARBA00044770"/>
    </source>
</evidence>
<name>A0A5J4PF58_9ZZZZ</name>
<dbReference type="EMBL" id="SNRY01009385">
    <property type="protein sequence ID" value="KAA6307139.1"/>
    <property type="molecule type" value="Genomic_DNA"/>
</dbReference>
<feature type="non-terminal residue" evidence="11">
    <location>
        <position position="1"/>
    </location>
</feature>
<keyword evidence="3" id="KW-0328">Glycosyltransferase</keyword>
<keyword evidence="7" id="KW-0472">Membrane</keyword>
<dbReference type="GO" id="GO:0009252">
    <property type="term" value="P:peptidoglycan biosynthetic process"/>
    <property type="evidence" value="ECO:0007669"/>
    <property type="project" value="UniProtKB-KW"/>
</dbReference>
<keyword evidence="4" id="KW-0808">Transferase</keyword>
<comment type="subcellular location">
    <subcellularLocation>
        <location evidence="1">Membrane</location>
    </subcellularLocation>
</comment>
<evidence type="ECO:0000256" key="10">
    <source>
        <dbReference type="ARBA" id="ARBA00049902"/>
    </source>
</evidence>
<evidence type="ECO:0000256" key="7">
    <source>
        <dbReference type="ARBA" id="ARBA00023136"/>
    </source>
</evidence>
<comment type="caution">
    <text evidence="11">The sequence shown here is derived from an EMBL/GenBank/DDBJ whole genome shotgun (WGS) entry which is preliminary data.</text>
</comment>
<dbReference type="PANTHER" id="PTHR32282:SF11">
    <property type="entry name" value="PENICILLIN-BINDING PROTEIN 1B"/>
    <property type="match status" value="1"/>
</dbReference>
<evidence type="ECO:0000313" key="11">
    <source>
        <dbReference type="EMBL" id="KAA6307139.1"/>
    </source>
</evidence>
<protein>
    <recommendedName>
        <fullName evidence="9">peptidoglycan glycosyltransferase</fullName>
        <ecNumber evidence="9">2.4.99.28</ecNumber>
    </recommendedName>
</protein>
<dbReference type="EC" id="2.4.99.28" evidence="9"/>
<dbReference type="InterPro" id="IPR050396">
    <property type="entry name" value="Glycosyltr_51/Transpeptidase"/>
</dbReference>
<dbReference type="GO" id="GO:0008955">
    <property type="term" value="F:peptidoglycan glycosyltransferase activity"/>
    <property type="evidence" value="ECO:0007669"/>
    <property type="project" value="UniProtKB-EC"/>
</dbReference>
<reference evidence="11" key="1">
    <citation type="submission" date="2019-03" db="EMBL/GenBank/DDBJ databases">
        <title>Single cell metagenomics reveals metabolic interactions within the superorganism composed of flagellate Streblomastix strix and complex community of Bacteroidetes bacteria on its surface.</title>
        <authorList>
            <person name="Treitli S.C."/>
            <person name="Kolisko M."/>
            <person name="Husnik F."/>
            <person name="Keeling P."/>
            <person name="Hampl V."/>
        </authorList>
    </citation>
    <scope>NUCLEOTIDE SEQUENCE</scope>
    <source>
        <strain evidence="11">STM</strain>
    </source>
</reference>
<keyword evidence="8" id="KW-0961">Cell wall biogenesis/degradation</keyword>
<accession>A0A5J4PF58</accession>
<keyword evidence="5" id="KW-0133">Cell shape</keyword>
<dbReference type="GO" id="GO:0008360">
    <property type="term" value="P:regulation of cell shape"/>
    <property type="evidence" value="ECO:0007669"/>
    <property type="project" value="UniProtKB-KW"/>
</dbReference>
<evidence type="ECO:0000256" key="6">
    <source>
        <dbReference type="ARBA" id="ARBA00022984"/>
    </source>
</evidence>
<dbReference type="PANTHER" id="PTHR32282">
    <property type="entry name" value="BINDING PROTEIN TRANSPEPTIDASE, PUTATIVE-RELATED"/>
    <property type="match status" value="1"/>
</dbReference>
<evidence type="ECO:0000256" key="5">
    <source>
        <dbReference type="ARBA" id="ARBA00022960"/>
    </source>
</evidence>
<sequence>GKTGTTDRNADGWFMGITPSLVSGCWVGGEDRDIHFDRMREGQGAAMALPVWAIYMNKVYADSTLGYYQNETFDMPEDFNPCAGFSYSDEEYSPNRASGGLDDFFN</sequence>
<comment type="catalytic activity">
    <reaction evidence="10">
        <text>[GlcNAc-(1-&gt;4)-Mur2Ac(oyl-L-Ala-gamma-D-Glu-L-Lys-D-Ala-D-Ala)](n)-di-trans,octa-cis-undecaprenyl diphosphate + beta-D-GlcNAc-(1-&gt;4)-Mur2Ac(oyl-L-Ala-gamma-D-Glu-L-Lys-D-Ala-D-Ala)-di-trans,octa-cis-undecaprenyl diphosphate = [GlcNAc-(1-&gt;4)-Mur2Ac(oyl-L-Ala-gamma-D-Glu-L-Lys-D-Ala-D-Ala)](n+1)-di-trans,octa-cis-undecaprenyl diphosphate + di-trans,octa-cis-undecaprenyl diphosphate + H(+)</text>
        <dbReference type="Rhea" id="RHEA:23708"/>
        <dbReference type="Rhea" id="RHEA-COMP:9602"/>
        <dbReference type="Rhea" id="RHEA-COMP:9603"/>
        <dbReference type="ChEBI" id="CHEBI:15378"/>
        <dbReference type="ChEBI" id="CHEBI:58405"/>
        <dbReference type="ChEBI" id="CHEBI:60033"/>
        <dbReference type="ChEBI" id="CHEBI:78435"/>
        <dbReference type="EC" id="2.4.99.28"/>
    </reaction>
</comment>
<organism evidence="11">
    <name type="scientific">termite gut metagenome</name>
    <dbReference type="NCBI Taxonomy" id="433724"/>
    <lineage>
        <taxon>unclassified sequences</taxon>
        <taxon>metagenomes</taxon>
        <taxon>organismal metagenomes</taxon>
    </lineage>
</organism>